<name>A0A3D8QXM5_9HELO</name>
<feature type="compositionally biased region" description="Polar residues" evidence="6">
    <location>
        <begin position="113"/>
        <end position="128"/>
    </location>
</feature>
<evidence type="ECO:0000256" key="5">
    <source>
        <dbReference type="SAM" id="Coils"/>
    </source>
</evidence>
<comment type="caution">
    <text evidence="8">The sequence shown here is derived from an EMBL/GenBank/DDBJ whole genome shotgun (WGS) entry which is preliminary data.</text>
</comment>
<protein>
    <submittedName>
        <fullName evidence="8">Helix-loop-helix DNA-binding protein</fullName>
    </submittedName>
</protein>
<keyword evidence="4" id="KW-0539">Nucleus</keyword>
<feature type="region of interest" description="Disordered" evidence="6">
    <location>
        <begin position="104"/>
        <end position="166"/>
    </location>
</feature>
<dbReference type="GO" id="GO:0005634">
    <property type="term" value="C:nucleus"/>
    <property type="evidence" value="ECO:0007669"/>
    <property type="project" value="UniProtKB-SubCell"/>
</dbReference>
<evidence type="ECO:0000256" key="1">
    <source>
        <dbReference type="ARBA" id="ARBA00004123"/>
    </source>
</evidence>
<dbReference type="CDD" id="cd11399">
    <property type="entry name" value="bHLHzip_scHMS1_like"/>
    <property type="match status" value="1"/>
</dbReference>
<dbReference type="AlphaFoldDB" id="A0A3D8QXM5"/>
<sequence length="904" mass="98743">MASTINPSTLSGISAGFDSVNTFDDTAFGDSLGLDDDPLFSPDWDLQDTPPYNGLYSTPLSWDPPETKQAIKAQVNQPMAYPTMNTLTQAQEEKLRSIAMPQTMQYSKDKGGSPNSTTSTYKSNSISSPEHAEPSRKRKSSAEADDDEDEDSNGQHPPVKKTAHNMIEKRYRTNLNDKIAALRDSVPSLRIMSKSARGEDTADDREDLQGLTPAHKLNKATVLSKATEYIRHLEKRNNRLSDENAAMKARINAFEKLFMAGSMGFSQVPPISNTFQFSQEYSTPGPSPLSDPQGMIQVPEDIRRLHASQLNQQTYAVPQEYHQQVRQPMGSNGWQAGGSYFGKLMVGSLAGLMIMEGFSEAEQDTDTPGARGLFAIPTKLLSTVSKTLHSSADISVLGYHVPAAQTLGYMKLFLILGALVYAFLPSVFTRKPKEKADKVQINSLSPAPSLASSIQVRRRAWLTSIQTVWVPQHNFFLEAAALLLKMMKLSIRNAIGSGGYSLLTGMTEEQEAGRRNAWTIALDAQLAGGDVEVSKSRLTLTLLASGTLPDTPTRLMLKALHIRVLLWEVGNSGFNSLYMFQELAAKLARWKWNEAKQLHRVLAHQKRTQEEELPEHLAALLEQECDDVLIDSIGQRAYNLAWNLPTTHNTEGSSDGMNGVVDDFAIKSPLDAIAAWWSSLVLQRALSASLEVDSDPESEESICKNVTLAIKTAPIGSGAQIRALVTRAVLTKEKRGANIAAALQALGPWESPKLKSEGEVPTFINTRTSTATLPDIHMSLRCAMAIAHLERFPAPANPVAAHRIINSIMPMNMSLLGFTAAFRLMEALNDHELAAGSCSVALERLAGNLRIWIGGDDGVKCGLGREVKRSAVERCLAVTKRVVGMEPEGDDGYGTMSDDDGEGC</sequence>
<dbReference type="Pfam" id="PF00010">
    <property type="entry name" value="HLH"/>
    <property type="match status" value="1"/>
</dbReference>
<dbReference type="SUPFAM" id="SSF47459">
    <property type="entry name" value="HLH, helix-loop-helix DNA-binding domain"/>
    <property type="match status" value="1"/>
</dbReference>
<dbReference type="GO" id="GO:0032933">
    <property type="term" value="P:SREBP signaling pathway"/>
    <property type="evidence" value="ECO:0007669"/>
    <property type="project" value="InterPro"/>
</dbReference>
<dbReference type="PANTHER" id="PTHR47336:SF2">
    <property type="entry name" value="TRANSCRIPTION FACTOR HMS1-RELATED"/>
    <property type="match status" value="1"/>
</dbReference>
<reference evidence="8 9" key="1">
    <citation type="journal article" date="2018" name="IMA Fungus">
        <title>IMA Genome-F 9: Draft genome sequence of Annulohypoxylon stygium, Aspergillus mulundensis, Berkeleyomyces basicola (syn. Thielaviopsis basicola), Ceratocystis smalleyi, two Cercospora beticola strains, Coleophoma cylindrospora, Fusarium fracticaudum, Phialophora cf. hyalina, and Morchella septimelata.</title>
        <authorList>
            <person name="Wingfield B.D."/>
            <person name="Bills G.F."/>
            <person name="Dong Y."/>
            <person name="Huang W."/>
            <person name="Nel W.J."/>
            <person name="Swalarsk-Parry B.S."/>
            <person name="Vaghefi N."/>
            <person name="Wilken P.M."/>
            <person name="An Z."/>
            <person name="de Beer Z.W."/>
            <person name="De Vos L."/>
            <person name="Chen L."/>
            <person name="Duong T.A."/>
            <person name="Gao Y."/>
            <person name="Hammerbacher A."/>
            <person name="Kikkert J.R."/>
            <person name="Li Y."/>
            <person name="Li H."/>
            <person name="Li K."/>
            <person name="Li Q."/>
            <person name="Liu X."/>
            <person name="Ma X."/>
            <person name="Naidoo K."/>
            <person name="Pethybridge S.J."/>
            <person name="Sun J."/>
            <person name="Steenkamp E.T."/>
            <person name="van der Nest M.A."/>
            <person name="van Wyk S."/>
            <person name="Wingfield M.J."/>
            <person name="Xiong C."/>
            <person name="Yue Q."/>
            <person name="Zhang X."/>
        </authorList>
    </citation>
    <scope>NUCLEOTIDE SEQUENCE [LARGE SCALE GENOMIC DNA]</scope>
    <source>
        <strain evidence="8 9">BP6252</strain>
    </source>
</reference>
<dbReference type="InterPro" id="IPR052099">
    <property type="entry name" value="Regulatory_TF_Diverse"/>
</dbReference>
<dbReference type="Pfam" id="PF09427">
    <property type="entry name" value="DUF2014"/>
    <property type="match status" value="1"/>
</dbReference>
<dbReference type="Gene3D" id="4.10.280.10">
    <property type="entry name" value="Helix-loop-helix DNA-binding domain"/>
    <property type="match status" value="1"/>
</dbReference>
<keyword evidence="5" id="KW-0175">Coiled coil</keyword>
<feature type="coiled-coil region" evidence="5">
    <location>
        <begin position="223"/>
        <end position="257"/>
    </location>
</feature>
<gene>
    <name evidence="8" type="ORF">BP6252_10076</name>
</gene>
<evidence type="ECO:0000256" key="2">
    <source>
        <dbReference type="ARBA" id="ARBA00023015"/>
    </source>
</evidence>
<dbReference type="PROSITE" id="PS50888">
    <property type="entry name" value="BHLH"/>
    <property type="match status" value="1"/>
</dbReference>
<evidence type="ECO:0000256" key="4">
    <source>
        <dbReference type="ARBA" id="ARBA00023242"/>
    </source>
</evidence>
<dbReference type="InterPro" id="IPR011598">
    <property type="entry name" value="bHLH_dom"/>
</dbReference>
<dbReference type="InterPro" id="IPR036638">
    <property type="entry name" value="HLH_DNA-bd_sf"/>
</dbReference>
<evidence type="ECO:0000256" key="3">
    <source>
        <dbReference type="ARBA" id="ARBA00023163"/>
    </source>
</evidence>
<dbReference type="EMBL" id="PDLM01000011">
    <property type="protein sequence ID" value="RDW66441.1"/>
    <property type="molecule type" value="Genomic_DNA"/>
</dbReference>
<evidence type="ECO:0000259" key="7">
    <source>
        <dbReference type="PROSITE" id="PS50888"/>
    </source>
</evidence>
<feature type="domain" description="BHLH" evidence="7">
    <location>
        <begin position="159"/>
        <end position="233"/>
    </location>
</feature>
<dbReference type="Proteomes" id="UP000256645">
    <property type="component" value="Unassembled WGS sequence"/>
</dbReference>
<proteinExistence type="predicted"/>
<dbReference type="InterPro" id="IPR019006">
    <property type="entry name" value="Sre1_C"/>
</dbReference>
<dbReference type="GO" id="GO:0016020">
    <property type="term" value="C:membrane"/>
    <property type="evidence" value="ECO:0007669"/>
    <property type="project" value="UniProtKB-ARBA"/>
</dbReference>
<comment type="subcellular location">
    <subcellularLocation>
        <location evidence="1">Nucleus</location>
    </subcellularLocation>
</comment>
<organism evidence="8 9">
    <name type="scientific">Coleophoma cylindrospora</name>
    <dbReference type="NCBI Taxonomy" id="1849047"/>
    <lineage>
        <taxon>Eukaryota</taxon>
        <taxon>Fungi</taxon>
        <taxon>Dikarya</taxon>
        <taxon>Ascomycota</taxon>
        <taxon>Pezizomycotina</taxon>
        <taxon>Leotiomycetes</taxon>
        <taxon>Helotiales</taxon>
        <taxon>Dermateaceae</taxon>
        <taxon>Coleophoma</taxon>
    </lineage>
</organism>
<keyword evidence="8" id="KW-0238">DNA-binding</keyword>
<accession>A0A3D8QXM5</accession>
<dbReference type="PANTHER" id="PTHR47336">
    <property type="entry name" value="TRANSCRIPTION FACTOR HMS1-RELATED"/>
    <property type="match status" value="1"/>
</dbReference>
<evidence type="ECO:0000313" key="9">
    <source>
        <dbReference type="Proteomes" id="UP000256645"/>
    </source>
</evidence>
<keyword evidence="9" id="KW-1185">Reference proteome</keyword>
<dbReference type="FunFam" id="4.10.280.10:FF:000116">
    <property type="entry name" value="Putative HLH transcription factor"/>
    <property type="match status" value="1"/>
</dbReference>
<dbReference type="GO" id="GO:0045944">
    <property type="term" value="P:positive regulation of transcription by RNA polymerase II"/>
    <property type="evidence" value="ECO:0007669"/>
    <property type="project" value="InterPro"/>
</dbReference>
<keyword evidence="2" id="KW-0805">Transcription regulation</keyword>
<dbReference type="GO" id="GO:0003690">
    <property type="term" value="F:double-stranded DNA binding"/>
    <property type="evidence" value="ECO:0007669"/>
    <property type="project" value="UniProtKB-ARBA"/>
</dbReference>
<dbReference type="OrthoDB" id="2133190at2759"/>
<dbReference type="GO" id="GO:0046983">
    <property type="term" value="F:protein dimerization activity"/>
    <property type="evidence" value="ECO:0007669"/>
    <property type="project" value="InterPro"/>
</dbReference>
<dbReference type="STRING" id="1849047.A0A3D8QXM5"/>
<evidence type="ECO:0000256" key="6">
    <source>
        <dbReference type="SAM" id="MobiDB-lite"/>
    </source>
</evidence>
<keyword evidence="3" id="KW-0804">Transcription</keyword>
<evidence type="ECO:0000313" key="8">
    <source>
        <dbReference type="EMBL" id="RDW66441.1"/>
    </source>
</evidence>
<dbReference type="SMART" id="SM00353">
    <property type="entry name" value="HLH"/>
    <property type="match status" value="1"/>
</dbReference>
<feature type="compositionally biased region" description="Acidic residues" evidence="6">
    <location>
        <begin position="143"/>
        <end position="152"/>
    </location>
</feature>